<feature type="domain" description="ELYS-like" evidence="4">
    <location>
        <begin position="509"/>
        <end position="744"/>
    </location>
</feature>
<name>A0A9W7Y1L1_9FUNG</name>
<reference evidence="5" key="1">
    <citation type="submission" date="2022-07" db="EMBL/GenBank/DDBJ databases">
        <title>Phylogenomic reconstructions and comparative analyses of Kickxellomycotina fungi.</title>
        <authorList>
            <person name="Reynolds N.K."/>
            <person name="Stajich J.E."/>
            <person name="Barry K."/>
            <person name="Grigoriev I.V."/>
            <person name="Crous P."/>
            <person name="Smith M.E."/>
        </authorList>
    </citation>
    <scope>NUCLEOTIDE SEQUENCE</scope>
    <source>
        <strain evidence="5">NBRC 32514</strain>
    </source>
</reference>
<organism evidence="5 6">
    <name type="scientific">Coemansia erecta</name>
    <dbReference type="NCBI Taxonomy" id="147472"/>
    <lineage>
        <taxon>Eukaryota</taxon>
        <taxon>Fungi</taxon>
        <taxon>Fungi incertae sedis</taxon>
        <taxon>Zoopagomycota</taxon>
        <taxon>Kickxellomycotina</taxon>
        <taxon>Kickxellomycetes</taxon>
        <taxon>Kickxellales</taxon>
        <taxon>Kickxellaceae</taxon>
        <taxon>Coemansia</taxon>
    </lineage>
</organism>
<dbReference type="InterPro" id="IPR025151">
    <property type="entry name" value="ELYS_dom"/>
</dbReference>
<feature type="compositionally biased region" description="Basic residues" evidence="3">
    <location>
        <begin position="1218"/>
        <end position="1227"/>
    </location>
</feature>
<dbReference type="EMBL" id="JANBOJ010000092">
    <property type="protein sequence ID" value="KAJ1722857.1"/>
    <property type="molecule type" value="Genomic_DNA"/>
</dbReference>
<evidence type="ECO:0000256" key="3">
    <source>
        <dbReference type="SAM" id="MobiDB-lite"/>
    </source>
</evidence>
<sequence length="1227" mass="131609">MELISTFAAVPNHNYAEPIAGGVSHSVAVAGAASATTAEPCPLMHRFSPHLLEIHNLSTAALSLSDPLATLSATQLQTDPDASADLEITLVEPVAINGSTAFLVFARDASSKSATLSLFSPFDLLVYPIDAPVHYRTRSISVSPPLAAGSGSTTEWEYAVVCFGLPGGRALIGNLSLTADHAQITAVEKLSLHSYKTDVVCSFLCPLPGSDHRLLAFLGLASGHVAVVEYMPYGENRTRVVTVIPPSTPRLGSPAKISAKFTHSHHILLAVAHSASAHKGASDEAKVAAVVTHSLDISPGNRGPLTVSHSTIGTMSLQFMLRDDFDFSHDFSANFPRRTLSDAEFVGLAVFDVYAQGSDGPPTPVVAALANSNVERPDHTMPDSRSISLHAVFNAWALDDNKKELVSVSCQNSLIPCPAFGMQVSGAAAQVAVVTSRQILLGDAIADGLLSLINNADDASAVVPDMSPGRRTIQPLSISDYIDTQTSFVYTDSLCSALAEQRRRMDDELFIDLLLQMIVTPEDGPSCAYPPATPVELLELVGLVGASDLDGLKQRCIAYYLLLDLSAVNLVSNTGIYAASASDPTAYNTIADRYVRENFIPRHFEYLIRGYWLMDHAQTDISLSYLADPCVIADWAPKILRTAVAAGRYSEASIFLNSATAIMPPRLDEQPSEAPVIMDVLLNCDFDRAFSFQRLVSASPELRQVLLSQMFAFALSPNARRSTVDRLAMLPFDPTEEAALEKHCLLPDAAVHAKDFLALYFVDRGRYAEAIRLFRATVREAEGQQLSAAQKKKRDERLMMVQNLTLLLPSAQRSVLEELESASDIQGNDTRFVQRYLNRNRPEQSSGDSQMAMDYEAASPSENHDASVPLSASKSARQLRSAAGAQGTPDAASNTLLRVLIRQMATVQPSTQQDSATGGSIPATPISKSGYGYGAAAATPWKTPLTSFPDRTMSNSQNSNDAELSPSAGKRDVHSASSRSAVVRVPFSGPPTTPRIDDMSPKYFGVSPRSNIDPFGIQQSPSQDSPAYNDVTKSPSSISLTKRTSGSSQEADGVNLSPFAMAKNRSSATKVSSSSSGTNIPSAPSTPKNIASRQANDPDIDSSARRYNLRHRIPSSNYDTDDRATENDSMGDVTSAAADATESASATVINAKDKGKAKSKKRSSKSRSKRTKNSSNPQKSETDSAAPALTSESSKASARNFERSVSQTSESVTPRQSSRIRKRTEQH</sequence>
<feature type="region of interest" description="Disordered" evidence="3">
    <location>
        <begin position="944"/>
        <end position="1227"/>
    </location>
</feature>
<feature type="compositionally biased region" description="Low complexity" evidence="3">
    <location>
        <begin position="1066"/>
        <end position="1076"/>
    </location>
</feature>
<dbReference type="Proteomes" id="UP001149813">
    <property type="component" value="Unassembled WGS sequence"/>
</dbReference>
<feature type="compositionally biased region" description="Low complexity" evidence="3">
    <location>
        <begin position="975"/>
        <end position="985"/>
    </location>
</feature>
<keyword evidence="6" id="KW-1185">Reference proteome</keyword>
<dbReference type="OrthoDB" id="20729at2759"/>
<feature type="compositionally biased region" description="Polar residues" evidence="3">
    <location>
        <begin position="1017"/>
        <end position="1050"/>
    </location>
</feature>
<feature type="region of interest" description="Disordered" evidence="3">
    <location>
        <begin position="840"/>
        <end position="890"/>
    </location>
</feature>
<feature type="compositionally biased region" description="Polar residues" evidence="3">
    <location>
        <begin position="1190"/>
        <end position="1217"/>
    </location>
</feature>
<accession>A0A9W7Y1L1</accession>
<keyword evidence="2" id="KW-0539">Nucleus</keyword>
<feature type="compositionally biased region" description="Low complexity" evidence="3">
    <location>
        <begin position="1134"/>
        <end position="1147"/>
    </location>
</feature>
<evidence type="ECO:0000256" key="1">
    <source>
        <dbReference type="ARBA" id="ARBA00004123"/>
    </source>
</evidence>
<gene>
    <name evidence="5" type="ORF">LPJ53_002776</name>
</gene>
<evidence type="ECO:0000313" key="6">
    <source>
        <dbReference type="Proteomes" id="UP001149813"/>
    </source>
</evidence>
<feature type="compositionally biased region" description="Polar residues" evidence="3">
    <location>
        <begin position="1077"/>
        <end position="1095"/>
    </location>
</feature>
<dbReference type="Pfam" id="PF13934">
    <property type="entry name" value="ELYS"/>
    <property type="match status" value="1"/>
</dbReference>
<proteinExistence type="predicted"/>
<comment type="subcellular location">
    <subcellularLocation>
        <location evidence="1">Nucleus</location>
    </subcellularLocation>
</comment>
<protein>
    <recommendedName>
        <fullName evidence="4">ELYS-like domain-containing protein</fullName>
    </recommendedName>
</protein>
<dbReference type="AlphaFoldDB" id="A0A9W7Y1L1"/>
<evidence type="ECO:0000313" key="5">
    <source>
        <dbReference type="EMBL" id="KAJ1722857.1"/>
    </source>
</evidence>
<evidence type="ECO:0000259" key="4">
    <source>
        <dbReference type="Pfam" id="PF13934"/>
    </source>
</evidence>
<evidence type="ECO:0000256" key="2">
    <source>
        <dbReference type="ARBA" id="ARBA00023242"/>
    </source>
</evidence>
<dbReference type="GO" id="GO:0005634">
    <property type="term" value="C:nucleus"/>
    <property type="evidence" value="ECO:0007669"/>
    <property type="project" value="UniProtKB-SubCell"/>
</dbReference>
<feature type="compositionally biased region" description="Polar residues" evidence="3">
    <location>
        <begin position="952"/>
        <end position="962"/>
    </location>
</feature>
<comment type="caution">
    <text evidence="5">The sequence shown here is derived from an EMBL/GenBank/DDBJ whole genome shotgun (WGS) entry which is preliminary data.</text>
</comment>
<feature type="compositionally biased region" description="Basic residues" evidence="3">
    <location>
        <begin position="1157"/>
        <end position="1172"/>
    </location>
</feature>